<dbReference type="RefSeq" id="WP_179766118.1">
    <property type="nucleotide sequence ID" value="NZ_JACCFO010000001.1"/>
</dbReference>
<sequence>MVHPHLDAAVPAGTDPREYARLLRRVHAAVLAGRTPPARPRPVIEDSWARMRLRRVDPENGGRLPMLGREDIQRHRRESPLEDLLPMLRHALTAVADDAAHVMVITDEKCRVLWRDGPARVRRLADSIGLVEGASWSEDVAGTNAIGTALVVGRPLQVYSAEHYVRGLHQVTCACAPVHDPRNGRPIGAVDVTGAAETVHPSTLALVNAVAQHAESLLRGWHHAHLERLRVVAAPLLAGMNGRALVVDNDGWTAAAAHMEPVRRVLLPRSLEAGVAWLPGVGECHVEPLPGGWLVRPDGGETAPVSHLLLDLSDGTAPQVTVSGASGTWSHRLSLRHSELLFLLARSLNGRSAAQLAGDLFGDTDRLVTVRAEMSRLRRHLGGVVESRPYRLHEGLRVSVRTPATPAELLPGSTAPEIRRIRRAADWGQEPVPWADPESLLR</sequence>
<protein>
    <recommendedName>
        <fullName evidence="1">GAF domain-containing protein</fullName>
    </recommendedName>
</protein>
<reference evidence="2 3" key="1">
    <citation type="submission" date="2020-07" db="EMBL/GenBank/DDBJ databases">
        <title>Sequencing the genomes of 1000 actinobacteria strains.</title>
        <authorList>
            <person name="Klenk H.-P."/>
        </authorList>
    </citation>
    <scope>NUCLEOTIDE SEQUENCE [LARGE SCALE GENOMIC DNA]</scope>
    <source>
        <strain evidence="2 3">DSM 45927</strain>
    </source>
</reference>
<keyword evidence="3" id="KW-1185">Reference proteome</keyword>
<evidence type="ECO:0000313" key="2">
    <source>
        <dbReference type="EMBL" id="NYI94476.1"/>
    </source>
</evidence>
<dbReference type="InterPro" id="IPR029016">
    <property type="entry name" value="GAF-like_dom_sf"/>
</dbReference>
<accession>A0A853BIX4</accession>
<evidence type="ECO:0000259" key="1">
    <source>
        <dbReference type="Pfam" id="PF01590"/>
    </source>
</evidence>
<proteinExistence type="predicted"/>
<dbReference type="InterPro" id="IPR003018">
    <property type="entry name" value="GAF"/>
</dbReference>
<organism evidence="2 3">
    <name type="scientific">Streptomonospora nanhaiensis</name>
    <dbReference type="NCBI Taxonomy" id="1323731"/>
    <lineage>
        <taxon>Bacteria</taxon>
        <taxon>Bacillati</taxon>
        <taxon>Actinomycetota</taxon>
        <taxon>Actinomycetes</taxon>
        <taxon>Streptosporangiales</taxon>
        <taxon>Nocardiopsidaceae</taxon>
        <taxon>Streptomonospora</taxon>
    </lineage>
</organism>
<dbReference type="Pfam" id="PF01590">
    <property type="entry name" value="GAF"/>
    <property type="match status" value="1"/>
</dbReference>
<comment type="caution">
    <text evidence="2">The sequence shown here is derived from an EMBL/GenBank/DDBJ whole genome shotgun (WGS) entry which is preliminary data.</text>
</comment>
<dbReference type="EMBL" id="JACCFO010000001">
    <property type="protein sequence ID" value="NYI94476.1"/>
    <property type="molecule type" value="Genomic_DNA"/>
</dbReference>
<name>A0A853BIX4_9ACTN</name>
<evidence type="ECO:0000313" key="3">
    <source>
        <dbReference type="Proteomes" id="UP000575985"/>
    </source>
</evidence>
<dbReference type="Proteomes" id="UP000575985">
    <property type="component" value="Unassembled WGS sequence"/>
</dbReference>
<feature type="domain" description="GAF" evidence="1">
    <location>
        <begin position="106"/>
        <end position="215"/>
    </location>
</feature>
<dbReference type="AlphaFoldDB" id="A0A853BIX4"/>
<gene>
    <name evidence="2" type="ORF">HNR12_000753</name>
</gene>
<dbReference type="Gene3D" id="3.30.450.40">
    <property type="match status" value="1"/>
</dbReference>